<dbReference type="Gene3D" id="3.40.50.2000">
    <property type="entry name" value="Glycogen Phosphorylase B"/>
    <property type="match status" value="2"/>
</dbReference>
<dbReference type="InterPro" id="IPR001296">
    <property type="entry name" value="Glyco_trans_1"/>
</dbReference>
<protein>
    <submittedName>
        <fullName evidence="2">Glycosyltransferase family 4 protein</fullName>
    </submittedName>
</protein>
<organism evidence="2 3">
    <name type="scientific">Adhaeribacter rhizoryzae</name>
    <dbReference type="NCBI Taxonomy" id="2607907"/>
    <lineage>
        <taxon>Bacteria</taxon>
        <taxon>Pseudomonadati</taxon>
        <taxon>Bacteroidota</taxon>
        <taxon>Cytophagia</taxon>
        <taxon>Cytophagales</taxon>
        <taxon>Hymenobacteraceae</taxon>
        <taxon>Adhaeribacter</taxon>
    </lineage>
</organism>
<evidence type="ECO:0000313" key="2">
    <source>
        <dbReference type="EMBL" id="KAA5548322.1"/>
    </source>
</evidence>
<dbReference type="SUPFAM" id="SSF53756">
    <property type="entry name" value="UDP-Glycosyltransferase/glycogen phosphorylase"/>
    <property type="match status" value="1"/>
</dbReference>
<feature type="domain" description="Glycosyl transferase family 1" evidence="1">
    <location>
        <begin position="212"/>
        <end position="355"/>
    </location>
</feature>
<sequence length="386" mass="43925">MKVAFISTLGHVSWGGSEALWYETAKKALTEKHEVLTITHFFNDIPDKIKELARLGAATHFMKGYDPAITVRILRRLKNTIVKESEAEKLLKAFDPDVIVFNQCGAYEITEMANFQRYLLSVNKPYYIICHNYNETLVLTEEKRRILLNLFSKAKNVFMICQLQLDTIMKQIVKRLPNVSLIDNPVNLQDVGPIKFPALDKVHFACVASFDVDRKGQDIIFEVLSKEKWQNRNWQLNIYGGGKDKKYLEQLVSYFGIADKVIFKGHVQNINAIWRENHLLLLSSRIETGPMVLTEAMLCGRPVVTTYVGRVPEVVKDGYNGFIAGAATANLFDEALERAWQNKNQWESIGMQAYQTALNAVNLNAPETFLKVLLQAHLSSNNVVKI</sequence>
<keyword evidence="3" id="KW-1185">Reference proteome</keyword>
<reference evidence="2 3" key="1">
    <citation type="submission" date="2019-09" db="EMBL/GenBank/DDBJ databases">
        <title>Genome sequence and assembly of Adhaeribacter sp.</title>
        <authorList>
            <person name="Chhetri G."/>
        </authorList>
    </citation>
    <scope>NUCLEOTIDE SEQUENCE [LARGE SCALE GENOMIC DNA]</scope>
    <source>
        <strain evidence="2 3">DK36</strain>
    </source>
</reference>
<dbReference type="RefSeq" id="WP_150087454.1">
    <property type="nucleotide sequence ID" value="NZ_VWSF01000003.1"/>
</dbReference>
<evidence type="ECO:0000259" key="1">
    <source>
        <dbReference type="Pfam" id="PF00534"/>
    </source>
</evidence>
<dbReference type="CDD" id="cd03801">
    <property type="entry name" value="GT4_PimA-like"/>
    <property type="match status" value="1"/>
</dbReference>
<gene>
    <name evidence="2" type="ORF">F0145_06230</name>
</gene>
<keyword evidence="2" id="KW-0808">Transferase</keyword>
<comment type="caution">
    <text evidence="2">The sequence shown here is derived from an EMBL/GenBank/DDBJ whole genome shotgun (WGS) entry which is preliminary data.</text>
</comment>
<dbReference type="AlphaFoldDB" id="A0A5M6DPZ7"/>
<accession>A0A5M6DPZ7</accession>
<dbReference type="PANTHER" id="PTHR12526">
    <property type="entry name" value="GLYCOSYLTRANSFERASE"/>
    <property type="match status" value="1"/>
</dbReference>
<dbReference type="GO" id="GO:0016740">
    <property type="term" value="F:transferase activity"/>
    <property type="evidence" value="ECO:0007669"/>
    <property type="project" value="UniProtKB-KW"/>
</dbReference>
<name>A0A5M6DPZ7_9BACT</name>
<dbReference type="Pfam" id="PF00534">
    <property type="entry name" value="Glycos_transf_1"/>
    <property type="match status" value="1"/>
</dbReference>
<dbReference type="EMBL" id="VWSF01000003">
    <property type="protein sequence ID" value="KAA5548322.1"/>
    <property type="molecule type" value="Genomic_DNA"/>
</dbReference>
<dbReference type="Proteomes" id="UP000323426">
    <property type="component" value="Unassembled WGS sequence"/>
</dbReference>
<evidence type="ECO:0000313" key="3">
    <source>
        <dbReference type="Proteomes" id="UP000323426"/>
    </source>
</evidence>
<proteinExistence type="predicted"/>